<protein>
    <submittedName>
        <fullName evidence="1">Uncharacterized protein</fullName>
    </submittedName>
</protein>
<dbReference type="OMA" id="HIKLPNY"/>
<dbReference type="AlphaFoldDB" id="A0A0V0QSL3"/>
<comment type="caution">
    <text evidence="1">The sequence shown here is derived from an EMBL/GenBank/DDBJ whole genome shotgun (WGS) entry which is preliminary data.</text>
</comment>
<dbReference type="OrthoDB" id="283464at2759"/>
<reference evidence="1 2" key="1">
    <citation type="journal article" date="2015" name="Sci. Rep.">
        <title>Genome of the facultative scuticociliatosis pathogen Pseudocohnilembus persalinus provides insight into its virulence through horizontal gene transfer.</title>
        <authorList>
            <person name="Xiong J."/>
            <person name="Wang G."/>
            <person name="Cheng J."/>
            <person name="Tian M."/>
            <person name="Pan X."/>
            <person name="Warren A."/>
            <person name="Jiang C."/>
            <person name="Yuan D."/>
            <person name="Miao W."/>
        </authorList>
    </citation>
    <scope>NUCLEOTIDE SEQUENCE [LARGE SCALE GENOMIC DNA]</scope>
    <source>
        <strain evidence="1">36N120E</strain>
    </source>
</reference>
<name>A0A0V0QSL3_PSEPJ</name>
<keyword evidence="2" id="KW-1185">Reference proteome</keyword>
<proteinExistence type="predicted"/>
<dbReference type="Proteomes" id="UP000054937">
    <property type="component" value="Unassembled WGS sequence"/>
</dbReference>
<evidence type="ECO:0000313" key="1">
    <source>
        <dbReference type="EMBL" id="KRX05331.1"/>
    </source>
</evidence>
<organism evidence="1 2">
    <name type="scientific">Pseudocohnilembus persalinus</name>
    <name type="common">Ciliate</name>
    <dbReference type="NCBI Taxonomy" id="266149"/>
    <lineage>
        <taxon>Eukaryota</taxon>
        <taxon>Sar</taxon>
        <taxon>Alveolata</taxon>
        <taxon>Ciliophora</taxon>
        <taxon>Intramacronucleata</taxon>
        <taxon>Oligohymenophorea</taxon>
        <taxon>Scuticociliatia</taxon>
        <taxon>Philasterida</taxon>
        <taxon>Pseudocohnilembidae</taxon>
        <taxon>Pseudocohnilembus</taxon>
    </lineage>
</organism>
<accession>A0A0V0QSL3</accession>
<dbReference type="EMBL" id="LDAU01000109">
    <property type="protein sequence ID" value="KRX05331.1"/>
    <property type="molecule type" value="Genomic_DNA"/>
</dbReference>
<gene>
    <name evidence="1" type="ORF">PPERSA_00632</name>
</gene>
<evidence type="ECO:0000313" key="2">
    <source>
        <dbReference type="Proteomes" id="UP000054937"/>
    </source>
</evidence>
<dbReference type="InParanoid" id="A0A0V0QSL3"/>
<sequence length="129" mass="14751">MVFLKVPKFKTGITPSKANQFDLNNLTGTQKIQLAGSRIFGYTIGGNKSSGAKVLQKNLQMKKVHQSMYQIPIWDVSWAYPWISYEYEKQRFRMLTDKRKMRILMRGVKIGKKKGGEKVSVTEVFGKSG</sequence>